<reference evidence="2" key="1">
    <citation type="submission" date="2020-03" db="EMBL/GenBank/DDBJ databases">
        <title>The deep terrestrial virosphere.</title>
        <authorList>
            <person name="Holmfeldt K."/>
            <person name="Nilsson E."/>
            <person name="Simone D."/>
            <person name="Lopez-Fernandez M."/>
            <person name="Wu X."/>
            <person name="de Brujin I."/>
            <person name="Lundin D."/>
            <person name="Andersson A."/>
            <person name="Bertilsson S."/>
            <person name="Dopson M."/>
        </authorList>
    </citation>
    <scope>NUCLEOTIDE SEQUENCE</scope>
    <source>
        <strain evidence="2">MM171A01248</strain>
    </source>
</reference>
<proteinExistence type="predicted"/>
<feature type="region of interest" description="Disordered" evidence="1">
    <location>
        <begin position="1"/>
        <end position="24"/>
    </location>
</feature>
<sequence>MPSEPLEPSSSLSHEVRGPDPDGDWFVVQIDGDEERTVDETFATESAAQIFAEKLNERDGQVD</sequence>
<evidence type="ECO:0000256" key="1">
    <source>
        <dbReference type="SAM" id="MobiDB-lite"/>
    </source>
</evidence>
<dbReference type="AlphaFoldDB" id="A0A6M3M2F6"/>
<accession>A0A6M3M2F6</accession>
<feature type="compositionally biased region" description="Low complexity" evidence="1">
    <location>
        <begin position="1"/>
        <end position="13"/>
    </location>
</feature>
<dbReference type="EMBL" id="MT143635">
    <property type="protein sequence ID" value="QJA99211.1"/>
    <property type="molecule type" value="Genomic_DNA"/>
</dbReference>
<evidence type="ECO:0000313" key="2">
    <source>
        <dbReference type="EMBL" id="QJA99211.1"/>
    </source>
</evidence>
<gene>
    <name evidence="2" type="ORF">MM171A01248_0007</name>
</gene>
<name>A0A6M3M2F6_9ZZZZ</name>
<protein>
    <submittedName>
        <fullName evidence="2">Uncharacterized protein</fullName>
    </submittedName>
</protein>
<organism evidence="2">
    <name type="scientific">viral metagenome</name>
    <dbReference type="NCBI Taxonomy" id="1070528"/>
    <lineage>
        <taxon>unclassified sequences</taxon>
        <taxon>metagenomes</taxon>
        <taxon>organismal metagenomes</taxon>
    </lineage>
</organism>